<dbReference type="EMBL" id="HACG01015840">
    <property type="protein sequence ID" value="CEK62705.1"/>
    <property type="molecule type" value="Transcribed_RNA"/>
</dbReference>
<name>A0A0B6Z4Q5_9EUPU</name>
<feature type="non-terminal residue" evidence="2">
    <location>
        <position position="1"/>
    </location>
</feature>
<feature type="region of interest" description="Disordered" evidence="1">
    <location>
        <begin position="59"/>
        <end position="79"/>
    </location>
</feature>
<reference evidence="2" key="1">
    <citation type="submission" date="2014-12" db="EMBL/GenBank/DDBJ databases">
        <title>Insight into the proteome of Arion vulgaris.</title>
        <authorList>
            <person name="Aradska J."/>
            <person name="Bulat T."/>
            <person name="Smidak R."/>
            <person name="Sarate P."/>
            <person name="Gangsoo J."/>
            <person name="Sialana F."/>
            <person name="Bilban M."/>
            <person name="Lubec G."/>
        </authorList>
    </citation>
    <scope>NUCLEOTIDE SEQUENCE</scope>
    <source>
        <tissue evidence="2">Skin</tissue>
    </source>
</reference>
<dbReference type="AlphaFoldDB" id="A0A0B6Z4Q5"/>
<gene>
    <name evidence="2" type="primary">ORF45954</name>
</gene>
<evidence type="ECO:0000313" key="2">
    <source>
        <dbReference type="EMBL" id="CEK62705.1"/>
    </source>
</evidence>
<proteinExistence type="predicted"/>
<organism evidence="2">
    <name type="scientific">Arion vulgaris</name>
    <dbReference type="NCBI Taxonomy" id="1028688"/>
    <lineage>
        <taxon>Eukaryota</taxon>
        <taxon>Metazoa</taxon>
        <taxon>Spiralia</taxon>
        <taxon>Lophotrochozoa</taxon>
        <taxon>Mollusca</taxon>
        <taxon>Gastropoda</taxon>
        <taxon>Heterobranchia</taxon>
        <taxon>Euthyneura</taxon>
        <taxon>Panpulmonata</taxon>
        <taxon>Eupulmonata</taxon>
        <taxon>Stylommatophora</taxon>
        <taxon>Helicina</taxon>
        <taxon>Arionoidea</taxon>
        <taxon>Arionidae</taxon>
        <taxon>Arion</taxon>
    </lineage>
</organism>
<evidence type="ECO:0000256" key="1">
    <source>
        <dbReference type="SAM" id="MobiDB-lite"/>
    </source>
</evidence>
<accession>A0A0B6Z4Q5</accession>
<feature type="non-terminal residue" evidence="2">
    <location>
        <position position="101"/>
    </location>
</feature>
<protein>
    <submittedName>
        <fullName evidence="2">Uncharacterized protein</fullName>
    </submittedName>
</protein>
<sequence>ASVFDANLDSVTTQVPDNSAADELSNIILKEANNSISNVFRQDIKQTSKTQLTKSLCYPEHPTTNVRSPRCRQSPKQFTFKKITPVQRSSLKSVTIPKHSQ</sequence>